<feature type="transmembrane region" description="Helical" evidence="7">
    <location>
        <begin position="101"/>
        <end position="123"/>
    </location>
</feature>
<feature type="transmembrane region" description="Helical" evidence="7">
    <location>
        <begin position="73"/>
        <end position="92"/>
    </location>
</feature>
<proteinExistence type="inferred from homology"/>
<evidence type="ECO:0000259" key="8">
    <source>
        <dbReference type="PROSITE" id="PS50928"/>
    </source>
</evidence>
<evidence type="ECO:0000313" key="9">
    <source>
        <dbReference type="EMBL" id="RZU13878.1"/>
    </source>
</evidence>
<keyword evidence="3" id="KW-1003">Cell membrane</keyword>
<evidence type="ECO:0000256" key="5">
    <source>
        <dbReference type="ARBA" id="ARBA00022989"/>
    </source>
</evidence>
<protein>
    <submittedName>
        <fullName evidence="9">Carbohydrate ABC transporter membrane protein 2 (CUT1 family)</fullName>
    </submittedName>
</protein>
<organism evidence="9 10">
    <name type="scientific">Kribbella rubisoli</name>
    <dbReference type="NCBI Taxonomy" id="3075929"/>
    <lineage>
        <taxon>Bacteria</taxon>
        <taxon>Bacillati</taxon>
        <taxon>Actinomycetota</taxon>
        <taxon>Actinomycetes</taxon>
        <taxon>Propionibacteriales</taxon>
        <taxon>Kribbellaceae</taxon>
        <taxon>Kribbella</taxon>
    </lineage>
</organism>
<dbReference type="EMBL" id="SHKR01000013">
    <property type="protein sequence ID" value="RZU13878.1"/>
    <property type="molecule type" value="Genomic_DNA"/>
</dbReference>
<dbReference type="Proteomes" id="UP000292027">
    <property type="component" value="Unassembled WGS sequence"/>
</dbReference>
<evidence type="ECO:0000313" key="10">
    <source>
        <dbReference type="Proteomes" id="UP000292027"/>
    </source>
</evidence>
<dbReference type="GO" id="GO:0055085">
    <property type="term" value="P:transmembrane transport"/>
    <property type="evidence" value="ECO:0007669"/>
    <property type="project" value="InterPro"/>
</dbReference>
<dbReference type="PANTHER" id="PTHR43744:SF12">
    <property type="entry name" value="ABC TRANSPORTER PERMEASE PROTEIN MG189-RELATED"/>
    <property type="match status" value="1"/>
</dbReference>
<feature type="domain" description="ABC transmembrane type-1" evidence="8">
    <location>
        <begin position="66"/>
        <end position="256"/>
    </location>
</feature>
<dbReference type="RefSeq" id="WP_130446085.1">
    <property type="nucleotide sequence ID" value="NZ_SHKR01000013.1"/>
</dbReference>
<keyword evidence="10" id="KW-1185">Reference proteome</keyword>
<dbReference type="AlphaFoldDB" id="A0A4Q7WV08"/>
<comment type="similarity">
    <text evidence="7">Belongs to the binding-protein-dependent transport system permease family.</text>
</comment>
<feature type="transmembrane region" description="Helical" evidence="7">
    <location>
        <begin position="12"/>
        <end position="32"/>
    </location>
</feature>
<gene>
    <name evidence="9" type="ORF">EV645_4735</name>
</gene>
<dbReference type="GO" id="GO:0005886">
    <property type="term" value="C:plasma membrane"/>
    <property type="evidence" value="ECO:0007669"/>
    <property type="project" value="UniProtKB-SubCell"/>
</dbReference>
<dbReference type="OrthoDB" id="61122at2"/>
<keyword evidence="6 7" id="KW-0472">Membrane</keyword>
<reference evidence="9 10" key="1">
    <citation type="journal article" date="2015" name="Stand. Genomic Sci.">
        <title>Genomic Encyclopedia of Bacterial and Archaeal Type Strains, Phase III: the genomes of soil and plant-associated and newly described type strains.</title>
        <authorList>
            <person name="Whitman W.B."/>
            <person name="Woyke T."/>
            <person name="Klenk H.P."/>
            <person name="Zhou Y."/>
            <person name="Lilburn T.G."/>
            <person name="Beck B.J."/>
            <person name="De Vos P."/>
            <person name="Vandamme P."/>
            <person name="Eisen J.A."/>
            <person name="Garrity G."/>
            <person name="Hugenholtz P."/>
            <person name="Kyrpides N.C."/>
        </authorList>
    </citation>
    <scope>NUCLEOTIDE SEQUENCE [LARGE SCALE GENOMIC DNA]</scope>
    <source>
        <strain evidence="9 10">VKM Ac-2540</strain>
    </source>
</reference>
<dbReference type="InterPro" id="IPR035906">
    <property type="entry name" value="MetI-like_sf"/>
</dbReference>
<dbReference type="SUPFAM" id="SSF161098">
    <property type="entry name" value="MetI-like"/>
    <property type="match status" value="1"/>
</dbReference>
<keyword evidence="4 7" id="KW-0812">Transmembrane</keyword>
<dbReference type="PANTHER" id="PTHR43744">
    <property type="entry name" value="ABC TRANSPORTER PERMEASE PROTEIN MG189-RELATED-RELATED"/>
    <property type="match status" value="1"/>
</dbReference>
<name>A0A4Q7WV08_9ACTN</name>
<dbReference type="PROSITE" id="PS50928">
    <property type="entry name" value="ABC_TM1"/>
    <property type="match status" value="1"/>
</dbReference>
<keyword evidence="2 7" id="KW-0813">Transport</keyword>
<evidence type="ECO:0000256" key="1">
    <source>
        <dbReference type="ARBA" id="ARBA00004651"/>
    </source>
</evidence>
<keyword evidence="5 7" id="KW-1133">Transmembrane helix</keyword>
<dbReference type="InterPro" id="IPR000515">
    <property type="entry name" value="MetI-like"/>
</dbReference>
<accession>A0A4Q7WV08</accession>
<evidence type="ECO:0000256" key="2">
    <source>
        <dbReference type="ARBA" id="ARBA00022448"/>
    </source>
</evidence>
<dbReference type="Pfam" id="PF00528">
    <property type="entry name" value="BPD_transp_1"/>
    <property type="match status" value="1"/>
</dbReference>
<dbReference type="Gene3D" id="1.10.3720.10">
    <property type="entry name" value="MetI-like"/>
    <property type="match status" value="1"/>
</dbReference>
<feature type="transmembrane region" description="Helical" evidence="7">
    <location>
        <begin position="231"/>
        <end position="256"/>
    </location>
</feature>
<dbReference type="CDD" id="cd06261">
    <property type="entry name" value="TM_PBP2"/>
    <property type="match status" value="1"/>
</dbReference>
<comment type="caution">
    <text evidence="9">The sequence shown here is derived from an EMBL/GenBank/DDBJ whole genome shotgun (WGS) entry which is preliminary data.</text>
</comment>
<comment type="subcellular location">
    <subcellularLocation>
        <location evidence="1 7">Cell membrane</location>
        <topology evidence="1 7">Multi-pass membrane protein</topology>
    </subcellularLocation>
</comment>
<evidence type="ECO:0000256" key="4">
    <source>
        <dbReference type="ARBA" id="ARBA00022692"/>
    </source>
</evidence>
<evidence type="ECO:0000256" key="7">
    <source>
        <dbReference type="RuleBase" id="RU363032"/>
    </source>
</evidence>
<evidence type="ECO:0000256" key="6">
    <source>
        <dbReference type="ARBA" id="ARBA00023136"/>
    </source>
</evidence>
<evidence type="ECO:0000256" key="3">
    <source>
        <dbReference type="ARBA" id="ARBA00022475"/>
    </source>
</evidence>
<sequence>MRIVGKTSQYVVMTLFAVAFLAPLVWMISASLRPEAKVLSSPPKFLPTDTQWSNYGEVFDLIPVFLWNSVKLAAFNVVGILIVASMAGYAFARLRFAGRDIAFMVLLATSIIPGIAYLIPQYIVFQHIGWVDTQYPLWVPKVLTPVFATFLMRQSFLTIPNELEDAGKIDGASTFGIYWRIMLPQTKPALAAIGVFTFLESWNDLFGPLIYITSENLQTLPVALAQFQGEYFTKISLLMAGATISVVPVIAVFLFAQRYFIQGITMTGMKG</sequence>